<dbReference type="SMART" id="SM00220">
    <property type="entry name" value="S_TKc"/>
    <property type="match status" value="1"/>
</dbReference>
<feature type="binding site" evidence="5">
    <location>
        <position position="178"/>
    </location>
    <ligand>
        <name>ATP</name>
        <dbReference type="ChEBI" id="CHEBI:30616"/>
    </ligand>
</feature>
<evidence type="ECO:0000256" key="6">
    <source>
        <dbReference type="RuleBase" id="RU000304"/>
    </source>
</evidence>
<sequence>EPSLGLDSKLPISTYSDSASPMQSGLDSKLPISTYSDSASPMQSGLDSKLPISTYSDSASPMQSAASVVQVSKNRRDDSSGTAVSPVSGASAASTSQPGRRSSQMERLATHSGRQGSEQPPSLSNRTSSEYSCPPELDPSFASWKFILDGGKKHPIGRGGFGKVYKVLTDKLQTVAVKIVKLNDTKNPTKLAKAIERERLGIEILKGIRHLNIMQFLKYERSSTGQFCIFTELIAGHSLLDLMNLQGRPFDEEAVKKISVQVCTALNFLHNWTRPVVHRDIKCSNIMLTHEGVVKLIDFGLAKQIVSTFMEVSTDHLGGTWYYMAPELFRDDGRITYSPKTDVWAFGCAVFEMLEMKPPNGEVCVHLIPVRICHREMPELPARTSSSLKDFYRRCVERDAASESGHGRSAASRLPGRLIAVGTCRTSLSLIRR</sequence>
<dbReference type="GO" id="GO:0004674">
    <property type="term" value="F:protein serine/threonine kinase activity"/>
    <property type="evidence" value="ECO:0007669"/>
    <property type="project" value="UniProtKB-KW"/>
</dbReference>
<dbReference type="Gene3D" id="1.10.510.10">
    <property type="entry name" value="Transferase(Phosphotransferase) domain 1"/>
    <property type="match status" value="1"/>
</dbReference>
<keyword evidence="6" id="KW-0723">Serine/threonine-protein kinase</keyword>
<evidence type="ECO:0000313" key="10">
    <source>
        <dbReference type="WBParaSite" id="maker-uti_cns_0004422-snap-gene-0.5-mRNA-1"/>
    </source>
</evidence>
<evidence type="ECO:0000256" key="4">
    <source>
        <dbReference type="ARBA" id="ARBA00022840"/>
    </source>
</evidence>
<dbReference type="InterPro" id="IPR050538">
    <property type="entry name" value="MAP_kinase_kinase_kinase"/>
</dbReference>
<dbReference type="InterPro" id="IPR017441">
    <property type="entry name" value="Protein_kinase_ATP_BS"/>
</dbReference>
<proteinExistence type="inferred from homology"/>
<comment type="similarity">
    <text evidence="6">Belongs to the protein kinase superfamily.</text>
</comment>
<reference evidence="10" key="1">
    <citation type="submission" date="2016-11" db="UniProtKB">
        <authorList>
            <consortium name="WormBaseParasite"/>
        </authorList>
    </citation>
    <scope>IDENTIFICATION</scope>
</reference>
<keyword evidence="4 5" id="KW-0067">ATP-binding</keyword>
<dbReference type="PROSITE" id="PS50011">
    <property type="entry name" value="PROTEIN_KINASE_DOM"/>
    <property type="match status" value="1"/>
</dbReference>
<dbReference type="PROSITE" id="PS00108">
    <property type="entry name" value="PROTEIN_KINASE_ST"/>
    <property type="match status" value="1"/>
</dbReference>
<evidence type="ECO:0000313" key="9">
    <source>
        <dbReference type="Proteomes" id="UP000095280"/>
    </source>
</evidence>
<dbReference type="InterPro" id="IPR011009">
    <property type="entry name" value="Kinase-like_dom_sf"/>
</dbReference>
<feature type="region of interest" description="Disordered" evidence="7">
    <location>
        <begin position="1"/>
        <end position="134"/>
    </location>
</feature>
<feature type="compositionally biased region" description="Polar residues" evidence="7">
    <location>
        <begin position="112"/>
        <end position="131"/>
    </location>
</feature>
<evidence type="ECO:0000256" key="1">
    <source>
        <dbReference type="ARBA" id="ARBA00022679"/>
    </source>
</evidence>
<accession>A0A1I8H5F7</accession>
<organism evidence="9 10">
    <name type="scientific">Macrostomum lignano</name>
    <dbReference type="NCBI Taxonomy" id="282301"/>
    <lineage>
        <taxon>Eukaryota</taxon>
        <taxon>Metazoa</taxon>
        <taxon>Spiralia</taxon>
        <taxon>Lophotrochozoa</taxon>
        <taxon>Platyhelminthes</taxon>
        <taxon>Rhabditophora</taxon>
        <taxon>Macrostomorpha</taxon>
        <taxon>Macrostomida</taxon>
        <taxon>Macrostomidae</taxon>
        <taxon>Macrostomum</taxon>
    </lineage>
</organism>
<feature type="compositionally biased region" description="Polar residues" evidence="7">
    <location>
        <begin position="11"/>
        <end position="72"/>
    </location>
</feature>
<dbReference type="Proteomes" id="UP000095280">
    <property type="component" value="Unplaced"/>
</dbReference>
<dbReference type="GO" id="GO:0005524">
    <property type="term" value="F:ATP binding"/>
    <property type="evidence" value="ECO:0007669"/>
    <property type="project" value="UniProtKB-UniRule"/>
</dbReference>
<evidence type="ECO:0000256" key="5">
    <source>
        <dbReference type="PROSITE-ProRule" id="PRU10141"/>
    </source>
</evidence>
<keyword evidence="1" id="KW-0808">Transferase</keyword>
<dbReference type="WBParaSite" id="maker-uti_cns_0004422-snap-gene-0.5-mRNA-1">
    <property type="protein sequence ID" value="maker-uti_cns_0004422-snap-gene-0.5-mRNA-1"/>
    <property type="gene ID" value="maker-uti_cns_0004422-snap-gene-0.5"/>
</dbReference>
<keyword evidence="2 5" id="KW-0547">Nucleotide-binding</keyword>
<name>A0A1I8H5F7_9PLAT</name>
<dbReference type="Pfam" id="PF00069">
    <property type="entry name" value="Pkinase"/>
    <property type="match status" value="1"/>
</dbReference>
<evidence type="ECO:0000256" key="3">
    <source>
        <dbReference type="ARBA" id="ARBA00022777"/>
    </source>
</evidence>
<dbReference type="PANTHER" id="PTHR48016:SF56">
    <property type="entry name" value="MAPKK KINASE"/>
    <property type="match status" value="1"/>
</dbReference>
<evidence type="ECO:0000256" key="7">
    <source>
        <dbReference type="SAM" id="MobiDB-lite"/>
    </source>
</evidence>
<feature type="compositionally biased region" description="Low complexity" evidence="7">
    <location>
        <begin position="80"/>
        <end position="96"/>
    </location>
</feature>
<dbReference type="SUPFAM" id="SSF56112">
    <property type="entry name" value="Protein kinase-like (PK-like)"/>
    <property type="match status" value="1"/>
</dbReference>
<evidence type="ECO:0000259" key="8">
    <source>
        <dbReference type="PROSITE" id="PS50011"/>
    </source>
</evidence>
<evidence type="ECO:0000256" key="2">
    <source>
        <dbReference type="ARBA" id="ARBA00022741"/>
    </source>
</evidence>
<feature type="domain" description="Protein kinase" evidence="8">
    <location>
        <begin position="150"/>
        <end position="419"/>
    </location>
</feature>
<dbReference type="InterPro" id="IPR000719">
    <property type="entry name" value="Prot_kinase_dom"/>
</dbReference>
<protein>
    <submittedName>
        <fullName evidence="10">Protein kinase domain-containing protein</fullName>
    </submittedName>
</protein>
<keyword evidence="9" id="KW-1185">Reference proteome</keyword>
<dbReference type="PROSITE" id="PS00107">
    <property type="entry name" value="PROTEIN_KINASE_ATP"/>
    <property type="match status" value="1"/>
</dbReference>
<dbReference type="AlphaFoldDB" id="A0A1I8H5F7"/>
<keyword evidence="3" id="KW-0418">Kinase</keyword>
<dbReference type="InterPro" id="IPR008271">
    <property type="entry name" value="Ser/Thr_kinase_AS"/>
</dbReference>
<dbReference type="PANTHER" id="PTHR48016">
    <property type="entry name" value="MAP KINASE KINASE KINASE SSK2-RELATED-RELATED"/>
    <property type="match status" value="1"/>
</dbReference>